<dbReference type="GeneID" id="70216639"/>
<feature type="region of interest" description="Disordered" evidence="8">
    <location>
        <begin position="543"/>
        <end position="564"/>
    </location>
</feature>
<evidence type="ECO:0000256" key="3">
    <source>
        <dbReference type="ARBA" id="ARBA00022448"/>
    </source>
</evidence>
<evidence type="ECO:0000256" key="7">
    <source>
        <dbReference type="ARBA" id="ARBA00023136"/>
    </source>
</evidence>
<dbReference type="InterPro" id="IPR011541">
    <property type="entry name" value="Ni/Co_transpt_high_affinity"/>
</dbReference>
<evidence type="ECO:0000256" key="8">
    <source>
        <dbReference type="SAM" id="MobiDB-lite"/>
    </source>
</evidence>
<feature type="transmembrane region" description="Helical" evidence="9">
    <location>
        <begin position="338"/>
        <end position="366"/>
    </location>
</feature>
<dbReference type="SUPFAM" id="SSF54909">
    <property type="entry name" value="Dimeric alpha+beta barrel"/>
    <property type="match status" value="1"/>
</dbReference>
<dbReference type="InterPro" id="IPR004688">
    <property type="entry name" value="Ni/Co_transpt"/>
</dbReference>
<evidence type="ECO:0000256" key="5">
    <source>
        <dbReference type="ARBA" id="ARBA00022692"/>
    </source>
</evidence>
<keyword evidence="6 9" id="KW-1133">Transmembrane helix</keyword>
<feature type="transmembrane region" description="Helical" evidence="9">
    <location>
        <begin position="223"/>
        <end position="246"/>
    </location>
</feature>
<dbReference type="EMBL" id="JAGMUX010000002">
    <property type="protein sequence ID" value="KAH7267718.1"/>
    <property type="molecule type" value="Genomic_DNA"/>
</dbReference>
<keyword evidence="12" id="KW-1185">Reference proteome</keyword>
<feature type="region of interest" description="Disordered" evidence="8">
    <location>
        <begin position="831"/>
        <end position="868"/>
    </location>
</feature>
<accession>A0A9P9KSG6</accession>
<feature type="compositionally biased region" description="Polar residues" evidence="8">
    <location>
        <begin position="923"/>
        <end position="940"/>
    </location>
</feature>
<protein>
    <submittedName>
        <fullName evidence="11">High-affinity nickel-transport protein-domain-containing protein</fullName>
    </submittedName>
</protein>
<dbReference type="Pfam" id="PF03824">
    <property type="entry name" value="NicO"/>
    <property type="match status" value="1"/>
</dbReference>
<comment type="similarity">
    <text evidence="2">Belongs to the NiCoT transporter (TC 2.A.52) family.</text>
</comment>
<dbReference type="OrthoDB" id="5197598at2759"/>
<feature type="transmembrane region" description="Helical" evidence="9">
    <location>
        <begin position="188"/>
        <end position="211"/>
    </location>
</feature>
<comment type="subcellular location">
    <subcellularLocation>
        <location evidence="1">Endomembrane system</location>
        <topology evidence="1">Multi-pass membrane protein</topology>
    </subcellularLocation>
</comment>
<dbReference type="InterPro" id="IPR013097">
    <property type="entry name" value="Dabb"/>
</dbReference>
<keyword evidence="7 9" id="KW-0472">Membrane</keyword>
<feature type="domain" description="Stress-response A/B barrel" evidence="10">
    <location>
        <begin position="1"/>
        <end position="104"/>
    </location>
</feature>
<dbReference type="PROSITE" id="PS51502">
    <property type="entry name" value="S_R_A_B_BARREL"/>
    <property type="match status" value="1"/>
</dbReference>
<dbReference type="RefSeq" id="XP_046055537.1">
    <property type="nucleotide sequence ID" value="XM_046186685.1"/>
</dbReference>
<dbReference type="AlphaFoldDB" id="A0A9P9KSG6"/>
<comment type="caution">
    <text evidence="11">The sequence shown here is derived from an EMBL/GenBank/DDBJ whole genome shotgun (WGS) entry which is preliminary data.</text>
</comment>
<feature type="compositionally biased region" description="Low complexity" evidence="8">
    <location>
        <begin position="1006"/>
        <end position="1022"/>
    </location>
</feature>
<keyword evidence="3" id="KW-0813">Transport</keyword>
<feature type="region of interest" description="Disordered" evidence="8">
    <location>
        <begin position="70"/>
        <end position="104"/>
    </location>
</feature>
<evidence type="ECO:0000259" key="10">
    <source>
        <dbReference type="PROSITE" id="PS51502"/>
    </source>
</evidence>
<evidence type="ECO:0000256" key="6">
    <source>
        <dbReference type="ARBA" id="ARBA00022989"/>
    </source>
</evidence>
<dbReference type="GO" id="GO:0005886">
    <property type="term" value="C:plasma membrane"/>
    <property type="evidence" value="ECO:0007669"/>
    <property type="project" value="InterPro"/>
</dbReference>
<evidence type="ECO:0000256" key="4">
    <source>
        <dbReference type="ARBA" id="ARBA00022596"/>
    </source>
</evidence>
<proteinExistence type="inferred from homology"/>
<feature type="compositionally biased region" description="Polar residues" evidence="8">
    <location>
        <begin position="839"/>
        <end position="849"/>
    </location>
</feature>
<feature type="region of interest" description="Disordered" evidence="8">
    <location>
        <begin position="977"/>
        <end position="1041"/>
    </location>
</feature>
<name>A0A9P9KSG6_FUSRE</name>
<evidence type="ECO:0000313" key="11">
    <source>
        <dbReference type="EMBL" id="KAH7267718.1"/>
    </source>
</evidence>
<dbReference type="PANTHER" id="PTHR31611">
    <property type="entry name" value="HIGH-AFFINITY NICKEL TRANSPORT PROTEIN NIC1"/>
    <property type="match status" value="1"/>
</dbReference>
<feature type="non-terminal residue" evidence="11">
    <location>
        <position position="1"/>
    </location>
</feature>
<feature type="compositionally biased region" description="Polar residues" evidence="8">
    <location>
        <begin position="592"/>
        <end position="603"/>
    </location>
</feature>
<feature type="transmembrane region" description="Helical" evidence="9">
    <location>
        <begin position="304"/>
        <end position="326"/>
    </location>
</feature>
<feature type="compositionally biased region" description="Polar residues" evidence="8">
    <location>
        <begin position="983"/>
        <end position="1005"/>
    </location>
</feature>
<organism evidence="11 12">
    <name type="scientific">Fusarium redolens</name>
    <dbReference type="NCBI Taxonomy" id="48865"/>
    <lineage>
        <taxon>Eukaryota</taxon>
        <taxon>Fungi</taxon>
        <taxon>Dikarya</taxon>
        <taxon>Ascomycota</taxon>
        <taxon>Pezizomycotina</taxon>
        <taxon>Sordariomycetes</taxon>
        <taxon>Hypocreomycetidae</taxon>
        <taxon>Hypocreales</taxon>
        <taxon>Nectriaceae</taxon>
        <taxon>Fusarium</taxon>
        <taxon>Fusarium redolens species complex</taxon>
    </lineage>
</organism>
<dbReference type="Gene3D" id="3.30.70.100">
    <property type="match status" value="1"/>
</dbReference>
<dbReference type="PANTHER" id="PTHR31611:SF0">
    <property type="entry name" value="HIGH-AFFINITY NICKEL TRANSPORT PROTEIN NIC1"/>
    <property type="match status" value="1"/>
</dbReference>
<evidence type="ECO:0000313" key="12">
    <source>
        <dbReference type="Proteomes" id="UP000720189"/>
    </source>
</evidence>
<dbReference type="GO" id="GO:0012505">
    <property type="term" value="C:endomembrane system"/>
    <property type="evidence" value="ECO:0007669"/>
    <property type="project" value="UniProtKB-SubCell"/>
</dbReference>
<reference evidence="11" key="1">
    <citation type="journal article" date="2021" name="Nat. Commun.">
        <title>Genetic determinants of endophytism in the Arabidopsis root mycobiome.</title>
        <authorList>
            <person name="Mesny F."/>
            <person name="Miyauchi S."/>
            <person name="Thiergart T."/>
            <person name="Pickel B."/>
            <person name="Atanasova L."/>
            <person name="Karlsson M."/>
            <person name="Huettel B."/>
            <person name="Barry K.W."/>
            <person name="Haridas S."/>
            <person name="Chen C."/>
            <person name="Bauer D."/>
            <person name="Andreopoulos W."/>
            <person name="Pangilinan J."/>
            <person name="LaButti K."/>
            <person name="Riley R."/>
            <person name="Lipzen A."/>
            <person name="Clum A."/>
            <person name="Drula E."/>
            <person name="Henrissat B."/>
            <person name="Kohler A."/>
            <person name="Grigoriev I.V."/>
            <person name="Martin F.M."/>
            <person name="Hacquard S."/>
        </authorList>
    </citation>
    <scope>NUCLEOTIDE SEQUENCE</scope>
    <source>
        <strain evidence="11">MPI-CAGE-AT-0023</strain>
    </source>
</reference>
<feature type="region of interest" description="Disordered" evidence="8">
    <location>
        <begin position="721"/>
        <end position="742"/>
    </location>
</feature>
<gene>
    <name evidence="11" type="ORF">BKA55DRAFT_499800</name>
</gene>
<evidence type="ECO:0000256" key="2">
    <source>
        <dbReference type="ARBA" id="ARBA00010892"/>
    </source>
</evidence>
<evidence type="ECO:0000256" key="9">
    <source>
        <dbReference type="SAM" id="Phobius"/>
    </source>
</evidence>
<feature type="transmembrane region" description="Helical" evidence="9">
    <location>
        <begin position="378"/>
        <end position="405"/>
    </location>
</feature>
<feature type="region of interest" description="Disordered" evidence="8">
    <location>
        <begin position="923"/>
        <end position="948"/>
    </location>
</feature>
<dbReference type="InterPro" id="IPR011008">
    <property type="entry name" value="Dimeric_a/b-barrel"/>
</dbReference>
<keyword evidence="4" id="KW-0533">Nickel</keyword>
<keyword evidence="5 9" id="KW-0812">Transmembrane</keyword>
<dbReference type="GO" id="GO:0015099">
    <property type="term" value="F:nickel cation transmembrane transporter activity"/>
    <property type="evidence" value="ECO:0007669"/>
    <property type="project" value="InterPro"/>
</dbReference>
<evidence type="ECO:0000256" key="1">
    <source>
        <dbReference type="ARBA" id="ARBA00004127"/>
    </source>
</evidence>
<sequence>VLFKFRSDVDESHRETFVKELKTLKTLPCVKDERLVVGGPSITDPIARSKGFQICLLSFHHDRAALAAYQASSEHHSPPHRDNHRRPAAKTDPPRTTTLRPAGFTTAFDDGRTTTCEGLESTLIAVNALVWIAAGIVLHFHPRLISPAALSYVLGLRHALDADHIAAIDLMTRRLIASGQRPATVGTFFSLGHSTIVIVTCIVVAATSGALRERFDGFQHVGNIVGTSVSAAFLIILCIGNGWVLYKLVQRLQGILQERRNQVRLEGFVEEETQIQDHFALEGGGFLTRVFKRLFRVIDRPWKMYPLGVVFGLGFDTSSEIAILGIASIQAVQGTSIWLILIFPILFTAGMCMLDTTDGALMMALYTSKAFSRDVVAILYYSIVLTGITVVVSAFIGIVQVLSLIQNVADPQGRFWDGVSSIGDHFDIVGGSICGVFLIVGLGSIFATTNNVNSESPAQKGQSSNEVAYIDDDDKKALNISIDGNFVSLPFFEQPVFTNPLTYSREETTAGLQEGINQFWADDAGAEQGNIFTNMQNPPQVQQLVGQGAPPSISAPDETQSSNNRLAPSAFLSVLDDQLPVYPNIDDDQDQTEVSASTNQTVSDPERDDSAVEGFPPTVPRISNDQDRANGAIRVENPVTEAPAPTSAVPIVQNRQRATVPIATKASIPKSSPTPAVSATPDVKPIRQARTRAVKRPRETNSLPQAAELPANRNGRLAAKRVKHGESNETKPPRYRPITPNIFRPNQLPCQVNMPNEHLLQRFPNPASADTTSGMILKLNYMIASLEQQEYAHQQAQMGMDPRGFASSHNANTPMPPPVAPRQHGVQMTMGSSPLGLMSSPNQSPTSTEEPLPHLNIPSRPGRRTQKSWIDMDPPITVVTTEHPSLSRQHGYDPSLGNLQPVRYPAMYPMNVSGACGYNYTSGNHQTGPGPTSSQPNMPAQYNYGPPSEAGLPVALPFKSKPRTADELQRRAHEAAIRARNNPAMNQNNVPTVNFPSSMGHQQPRGNGNPMMNPTSNPPSSSQPDDFLAELDEMLGKAGRR</sequence>
<feature type="region of interest" description="Disordered" evidence="8">
    <location>
        <begin position="580"/>
        <end position="626"/>
    </location>
</feature>
<dbReference type="Proteomes" id="UP000720189">
    <property type="component" value="Unassembled WGS sequence"/>
</dbReference>